<comment type="caution">
    <text evidence="1">The sequence shown here is derived from an EMBL/GenBank/DDBJ whole genome shotgun (WGS) entry which is preliminary data.</text>
</comment>
<proteinExistence type="predicted"/>
<protein>
    <submittedName>
        <fullName evidence="1">Uncharacterized protein</fullName>
    </submittedName>
</protein>
<name>A0A0D8FRV6_9ACTN</name>
<evidence type="ECO:0000313" key="1">
    <source>
        <dbReference type="EMBL" id="KJE75856.1"/>
    </source>
</evidence>
<gene>
    <name evidence="1" type="ORF">FEAC_24160</name>
</gene>
<keyword evidence="2" id="KW-1185">Reference proteome</keyword>
<dbReference type="Proteomes" id="UP000032336">
    <property type="component" value="Unassembled WGS sequence"/>
</dbReference>
<accession>A0A0D8FRV6</accession>
<dbReference type="EMBL" id="JXUW01000027">
    <property type="protein sequence ID" value="KJE75856.1"/>
    <property type="molecule type" value="Genomic_DNA"/>
</dbReference>
<organism evidence="1 2">
    <name type="scientific">Ferrimicrobium acidiphilum DSM 19497</name>
    <dbReference type="NCBI Taxonomy" id="1121877"/>
    <lineage>
        <taxon>Bacteria</taxon>
        <taxon>Bacillati</taxon>
        <taxon>Actinomycetota</taxon>
        <taxon>Acidimicrobiia</taxon>
        <taxon>Acidimicrobiales</taxon>
        <taxon>Acidimicrobiaceae</taxon>
        <taxon>Ferrimicrobium</taxon>
    </lineage>
</organism>
<evidence type="ECO:0000313" key="2">
    <source>
        <dbReference type="Proteomes" id="UP000032336"/>
    </source>
</evidence>
<dbReference type="AlphaFoldDB" id="A0A0D8FRV6"/>
<reference evidence="1 2" key="1">
    <citation type="submission" date="2015-01" db="EMBL/GenBank/DDBJ databases">
        <title>Draft genome of the acidophilic iron oxidizer Ferrimicrobium acidiphilum strain T23.</title>
        <authorList>
            <person name="Poehlein A."/>
            <person name="Eisen S."/>
            <person name="Schloemann M."/>
            <person name="Johnson B.D."/>
            <person name="Daniel R."/>
            <person name="Muehling M."/>
        </authorList>
    </citation>
    <scope>NUCLEOTIDE SEQUENCE [LARGE SCALE GENOMIC DNA]</scope>
    <source>
        <strain evidence="1 2">T23</strain>
    </source>
</reference>
<dbReference type="STRING" id="1121877.FEAC_24160"/>
<sequence length="84" mass="9305">MYQVLIGLISKTLTSGQLRTLSHLLLAQSVDPDLGVERGWNCPTLFTTRSPVLVVGTFENLSSFFGNQLRVSLVNISWGHERST</sequence>